<reference evidence="3 4" key="1">
    <citation type="submission" date="2020-08" db="EMBL/GenBank/DDBJ databases">
        <title>Draft genome sequencing of an Anaerocolumna strain isolated from anoxic soil subjected to BSD treatment.</title>
        <authorList>
            <person name="Uek A."/>
            <person name="Tonouchi A."/>
        </authorList>
    </citation>
    <scope>NUCLEOTIDE SEQUENCE [LARGE SCALE GENOMIC DNA]</scope>
    <source>
        <strain evidence="3 4">CTTW</strain>
    </source>
</reference>
<name>A0A7I8DRU4_9FIRM</name>
<dbReference type="PANTHER" id="PTHR42767:SF1">
    <property type="entry name" value="ENDO-BETA-1,6-GALACTANASE-LIKE DOMAIN-CONTAINING PROTEIN"/>
    <property type="match status" value="1"/>
</dbReference>
<evidence type="ECO:0000313" key="3">
    <source>
        <dbReference type="EMBL" id="BCJ99845.1"/>
    </source>
</evidence>
<dbReference type="GO" id="GO:0004553">
    <property type="term" value="F:hydrolase activity, hydrolyzing O-glycosyl compounds"/>
    <property type="evidence" value="ECO:0007669"/>
    <property type="project" value="InterPro"/>
</dbReference>
<keyword evidence="3" id="KW-0378">Hydrolase</keyword>
<evidence type="ECO:0000259" key="2">
    <source>
        <dbReference type="Pfam" id="PF14587"/>
    </source>
</evidence>
<dbReference type="Pfam" id="PF14587">
    <property type="entry name" value="Glyco_hydr_30_2"/>
    <property type="match status" value="2"/>
</dbReference>
<feature type="domain" description="Endo-beta-1,6-galactanase-like" evidence="2">
    <location>
        <begin position="61"/>
        <end position="272"/>
    </location>
</feature>
<dbReference type="EMBL" id="AP023368">
    <property type="protein sequence ID" value="BCJ99845.1"/>
    <property type="molecule type" value="Genomic_DNA"/>
</dbReference>
<dbReference type="Proteomes" id="UP000515703">
    <property type="component" value="Chromosome"/>
</dbReference>
<dbReference type="Gene3D" id="2.60.40.1180">
    <property type="entry name" value="Golgi alpha-mannosidase II"/>
    <property type="match status" value="1"/>
</dbReference>
<dbReference type="GO" id="GO:0045493">
    <property type="term" value="P:xylan catabolic process"/>
    <property type="evidence" value="ECO:0007669"/>
    <property type="project" value="UniProtKB-KW"/>
</dbReference>
<dbReference type="PROSITE" id="PS51257">
    <property type="entry name" value="PROKAR_LIPOPROTEIN"/>
    <property type="match status" value="1"/>
</dbReference>
<dbReference type="PANTHER" id="PTHR42767">
    <property type="entry name" value="ENDO-BETA-1,6-GALACTANASE"/>
    <property type="match status" value="1"/>
</dbReference>
<keyword evidence="1" id="KW-0732">Signal</keyword>
<proteinExistence type="predicted"/>
<dbReference type="KEGG" id="acht:bsdcttw_28860"/>
<keyword evidence="3" id="KW-0119">Carbohydrate metabolism</keyword>
<evidence type="ECO:0000313" key="4">
    <source>
        <dbReference type="Proteomes" id="UP000515703"/>
    </source>
</evidence>
<dbReference type="InterPro" id="IPR013780">
    <property type="entry name" value="Glyco_hydro_b"/>
</dbReference>
<reference evidence="3 4" key="2">
    <citation type="submission" date="2020-08" db="EMBL/GenBank/DDBJ databases">
        <authorList>
            <person name="Ueki A."/>
            <person name="Tonouchi A."/>
        </authorList>
    </citation>
    <scope>NUCLEOTIDE SEQUENCE [LARGE SCALE GENOMIC DNA]</scope>
    <source>
        <strain evidence="3 4">CTTW</strain>
    </source>
</reference>
<dbReference type="Gene3D" id="3.20.20.80">
    <property type="entry name" value="Glycosidases"/>
    <property type="match status" value="1"/>
</dbReference>
<feature type="signal peptide" evidence="1">
    <location>
        <begin position="1"/>
        <end position="22"/>
    </location>
</feature>
<dbReference type="InterPro" id="IPR017853">
    <property type="entry name" value="GH"/>
</dbReference>
<feature type="domain" description="Endo-beta-1,6-galactanase-like" evidence="2">
    <location>
        <begin position="335"/>
        <end position="394"/>
    </location>
</feature>
<evidence type="ECO:0000256" key="1">
    <source>
        <dbReference type="SAM" id="SignalP"/>
    </source>
</evidence>
<organism evidence="3 4">
    <name type="scientific">Anaerocolumna chitinilytica</name>
    <dbReference type="NCBI Taxonomy" id="1727145"/>
    <lineage>
        <taxon>Bacteria</taxon>
        <taxon>Bacillati</taxon>
        <taxon>Bacillota</taxon>
        <taxon>Clostridia</taxon>
        <taxon>Lachnospirales</taxon>
        <taxon>Lachnospiraceae</taxon>
        <taxon>Anaerocolumna</taxon>
    </lineage>
</organism>
<dbReference type="RefSeq" id="WP_185255574.1">
    <property type="nucleotide sequence ID" value="NZ_AP023368.1"/>
</dbReference>
<dbReference type="InterPro" id="IPR039514">
    <property type="entry name" value="6GAL-like"/>
</dbReference>
<keyword evidence="3" id="KW-0326">Glycosidase</keyword>
<dbReference type="InterPro" id="IPR039743">
    <property type="entry name" value="6GAL/EXGAL"/>
</dbReference>
<keyword evidence="4" id="KW-1185">Reference proteome</keyword>
<dbReference type="SUPFAM" id="SSF51445">
    <property type="entry name" value="(Trans)glycosidases"/>
    <property type="match status" value="1"/>
</dbReference>
<gene>
    <name evidence="3" type="ORF">bsdcttw_28860</name>
</gene>
<keyword evidence="3" id="KW-0624">Polysaccharide degradation</keyword>
<accession>A0A7I8DRU4</accession>
<dbReference type="AlphaFoldDB" id="A0A7I8DRU4"/>
<sequence>MKKKWSVTVLCVLLLLTGCSLGNGSKKDSDISGRNGLQGETAVTKEADEQSGKNDTEGAITLNIDITDKHQTLESFGTSGCWWSQYVGGWENEYKDTGRSVRDEIAMLLFDREKGIGLSSYRYNIGAGSADSGKGTYSDPHRRAQSFETAPFQYNWNKDANAVWFMKRAAELGVKEVVMFCNSPLERLTINGTAQVTKGSKENILPENYDDFARYVMDVAEHFKKEGIPVKYISPINEPQWDWTEGQEGCHYEPAAIAKVYRAFLEELNNRPELKGVALSGPESGEWKGDAIAYTSALLNDTVLGGYFDTIDNHSYWSDTASKAAFKRWMDANHPEVKLRMSEWCEMVNGSDVTMASAFELARVLQEDLTVLDVVSWQNWVAVAPGGYHDGLIYVNEQKKALNPLKRLWGYGNYSRFIRPGYQRIGIKESSDIKELKPVAFTGVNEEGKEELVLVIINQAEDNKKLLLDIPGAVEYTGINVYETSDSHDLDKIESGRYDMGDTVEVSKQSITTIILSKDW</sequence>
<protein>
    <submittedName>
        <fullName evidence="3">Xylanase</fullName>
    </submittedName>
</protein>
<keyword evidence="3" id="KW-0858">Xylan degradation</keyword>
<feature type="chain" id="PRO_5039369782" evidence="1">
    <location>
        <begin position="23"/>
        <end position="520"/>
    </location>
</feature>